<evidence type="ECO:0000313" key="3">
    <source>
        <dbReference type="Proteomes" id="UP000051587"/>
    </source>
</evidence>
<keyword evidence="1" id="KW-0812">Transmembrane</keyword>
<evidence type="ECO:0008006" key="4">
    <source>
        <dbReference type="Google" id="ProtNLM"/>
    </source>
</evidence>
<sequence length="115" mass="13214">MTLDLDVFLKLSSFGLSLGAIVWTFFATRQKDTDKRFKEGSDRMDRHENRILSLEQTVKVMPGKDDLHAVQIELTRMSGTMETMSAIMEGNQKIMSRLETIVSRHEDHLLSEGRK</sequence>
<evidence type="ECO:0000313" key="2">
    <source>
        <dbReference type="EMBL" id="CUH68003.1"/>
    </source>
</evidence>
<dbReference type="EMBL" id="CYSA01000027">
    <property type="protein sequence ID" value="CUH68003.1"/>
    <property type="molecule type" value="Genomic_DNA"/>
</dbReference>
<reference evidence="2 3" key="1">
    <citation type="submission" date="2015-09" db="EMBL/GenBank/DDBJ databases">
        <authorList>
            <consortium name="Swine Surveillance"/>
        </authorList>
    </citation>
    <scope>NUCLEOTIDE SEQUENCE [LARGE SCALE GENOMIC DNA]</scope>
    <source>
        <strain evidence="2 3">CECT 4357</strain>
    </source>
</reference>
<dbReference type="Pfam" id="PF10805">
    <property type="entry name" value="DUF2730"/>
    <property type="match status" value="1"/>
</dbReference>
<protein>
    <recommendedName>
        <fullName evidence="4">DUF2730 family protein</fullName>
    </recommendedName>
</protein>
<organism evidence="2 3">
    <name type="scientific">Thalassovita gelatinovora</name>
    <name type="common">Thalassobius gelatinovorus</name>
    <dbReference type="NCBI Taxonomy" id="53501"/>
    <lineage>
        <taxon>Bacteria</taxon>
        <taxon>Pseudomonadati</taxon>
        <taxon>Pseudomonadota</taxon>
        <taxon>Alphaproteobacteria</taxon>
        <taxon>Rhodobacterales</taxon>
        <taxon>Roseobacteraceae</taxon>
        <taxon>Thalassovita</taxon>
    </lineage>
</organism>
<name>A0A0P1G700_THAGE</name>
<dbReference type="STRING" id="53501.SAMN04488043_104204"/>
<dbReference type="AlphaFoldDB" id="A0A0P1G700"/>
<feature type="transmembrane region" description="Helical" evidence="1">
    <location>
        <begin position="7"/>
        <end position="28"/>
    </location>
</feature>
<gene>
    <name evidence="2" type="ORF">TG4357_03333</name>
</gene>
<dbReference type="InterPro" id="IPR020269">
    <property type="entry name" value="Phage_Mu_Releasin"/>
</dbReference>
<dbReference type="RefSeq" id="WP_233487547.1">
    <property type="nucleotide sequence ID" value="NZ_CP051181.1"/>
</dbReference>
<accession>A0A0P1G700</accession>
<keyword evidence="1" id="KW-0472">Membrane</keyword>
<dbReference type="Proteomes" id="UP000051587">
    <property type="component" value="Unassembled WGS sequence"/>
</dbReference>
<keyword evidence="1" id="KW-1133">Transmembrane helix</keyword>
<evidence type="ECO:0000256" key="1">
    <source>
        <dbReference type="SAM" id="Phobius"/>
    </source>
</evidence>
<keyword evidence="3" id="KW-1185">Reference proteome</keyword>
<proteinExistence type="predicted"/>